<accession>A0ABT3Z6V4</accession>
<dbReference type="RefSeq" id="WP_267653102.1">
    <property type="nucleotide sequence ID" value="NZ_JAOVZR010000001.1"/>
</dbReference>
<dbReference type="InterPro" id="IPR025711">
    <property type="entry name" value="PepSY"/>
</dbReference>
<organism evidence="2 3">
    <name type="scientific">Hoeflea algicola</name>
    <dbReference type="NCBI Taxonomy" id="2983763"/>
    <lineage>
        <taxon>Bacteria</taxon>
        <taxon>Pseudomonadati</taxon>
        <taxon>Pseudomonadota</taxon>
        <taxon>Alphaproteobacteria</taxon>
        <taxon>Hyphomicrobiales</taxon>
        <taxon>Rhizobiaceae</taxon>
        <taxon>Hoeflea</taxon>
    </lineage>
</organism>
<name>A0ABT3Z6V4_9HYPH</name>
<dbReference type="Gene3D" id="3.10.450.40">
    <property type="match status" value="1"/>
</dbReference>
<protein>
    <submittedName>
        <fullName evidence="2">PepSY domain-containing protein</fullName>
    </submittedName>
</protein>
<dbReference type="Pfam" id="PF03413">
    <property type="entry name" value="PepSY"/>
    <property type="match status" value="1"/>
</dbReference>
<evidence type="ECO:0000259" key="1">
    <source>
        <dbReference type="Pfam" id="PF03413"/>
    </source>
</evidence>
<evidence type="ECO:0000313" key="3">
    <source>
        <dbReference type="Proteomes" id="UP001073227"/>
    </source>
</evidence>
<reference evidence="2" key="1">
    <citation type="submission" date="2022-10" db="EMBL/GenBank/DDBJ databases">
        <title>Hoeflea sp. G2-23, isolated from marine algae.</title>
        <authorList>
            <person name="Kristyanto S."/>
            <person name="Kim J.M."/>
            <person name="Jeon C.O."/>
        </authorList>
    </citation>
    <scope>NUCLEOTIDE SEQUENCE</scope>
    <source>
        <strain evidence="2">G2-23</strain>
    </source>
</reference>
<dbReference type="EMBL" id="JAOVZR010000001">
    <property type="protein sequence ID" value="MCY0147500.1"/>
    <property type="molecule type" value="Genomic_DNA"/>
</dbReference>
<feature type="domain" description="PepSY" evidence="1">
    <location>
        <begin position="76"/>
        <end position="132"/>
    </location>
</feature>
<comment type="caution">
    <text evidence="2">The sequence shown here is derived from an EMBL/GenBank/DDBJ whole genome shotgun (WGS) entry which is preliminary data.</text>
</comment>
<dbReference type="Proteomes" id="UP001073227">
    <property type="component" value="Unassembled WGS sequence"/>
</dbReference>
<proteinExistence type="predicted"/>
<gene>
    <name evidence="2" type="ORF">OEG84_07175</name>
</gene>
<sequence length="137" mass="15769">MTTRFSQNPHDTPLKRLVSVLSYSRRYALPMKISLCLLLPILALSAAPALADEHNEKNEQHERADMNEAIRRGEIMTLSDILEKVKPLIDGRIVEIEFEREDGMPIYEIYILNDDGRRLEYEIDARTAEILSLGEED</sequence>
<evidence type="ECO:0000313" key="2">
    <source>
        <dbReference type="EMBL" id="MCY0147500.1"/>
    </source>
</evidence>
<keyword evidence="3" id="KW-1185">Reference proteome</keyword>